<dbReference type="EMBL" id="JAODUP010000428">
    <property type="protein sequence ID" value="KAK2149973.1"/>
    <property type="molecule type" value="Genomic_DNA"/>
</dbReference>
<gene>
    <name evidence="3" type="ORF">LSH36_428g01061</name>
</gene>
<dbReference type="AlphaFoldDB" id="A0AAD9JBF8"/>
<protein>
    <submittedName>
        <fullName evidence="3">Uncharacterized protein</fullName>
    </submittedName>
</protein>
<evidence type="ECO:0000313" key="4">
    <source>
        <dbReference type="Proteomes" id="UP001208570"/>
    </source>
</evidence>
<feature type="region of interest" description="Disordered" evidence="1">
    <location>
        <begin position="258"/>
        <end position="281"/>
    </location>
</feature>
<reference evidence="3" key="1">
    <citation type="journal article" date="2023" name="Mol. Biol. Evol.">
        <title>Third-Generation Sequencing Reveals the Adaptive Role of the Epigenome in Three Deep-Sea Polychaetes.</title>
        <authorList>
            <person name="Perez M."/>
            <person name="Aroh O."/>
            <person name="Sun Y."/>
            <person name="Lan Y."/>
            <person name="Juniper S.K."/>
            <person name="Young C.R."/>
            <person name="Angers B."/>
            <person name="Qian P.Y."/>
        </authorList>
    </citation>
    <scope>NUCLEOTIDE SEQUENCE</scope>
    <source>
        <strain evidence="3">P08H-3</strain>
    </source>
</reference>
<keyword evidence="2" id="KW-0472">Membrane</keyword>
<evidence type="ECO:0000256" key="1">
    <source>
        <dbReference type="SAM" id="MobiDB-lite"/>
    </source>
</evidence>
<feature type="region of interest" description="Disordered" evidence="1">
    <location>
        <begin position="93"/>
        <end position="149"/>
    </location>
</feature>
<feature type="compositionally biased region" description="Polar residues" evidence="1">
    <location>
        <begin position="140"/>
        <end position="149"/>
    </location>
</feature>
<keyword evidence="2" id="KW-1133">Transmembrane helix</keyword>
<name>A0AAD9JBF8_9ANNE</name>
<feature type="region of interest" description="Disordered" evidence="1">
    <location>
        <begin position="155"/>
        <end position="174"/>
    </location>
</feature>
<evidence type="ECO:0000256" key="2">
    <source>
        <dbReference type="SAM" id="Phobius"/>
    </source>
</evidence>
<organism evidence="3 4">
    <name type="scientific">Paralvinella palmiformis</name>
    <dbReference type="NCBI Taxonomy" id="53620"/>
    <lineage>
        <taxon>Eukaryota</taxon>
        <taxon>Metazoa</taxon>
        <taxon>Spiralia</taxon>
        <taxon>Lophotrochozoa</taxon>
        <taxon>Annelida</taxon>
        <taxon>Polychaeta</taxon>
        <taxon>Sedentaria</taxon>
        <taxon>Canalipalpata</taxon>
        <taxon>Terebellida</taxon>
        <taxon>Terebelliformia</taxon>
        <taxon>Alvinellidae</taxon>
        <taxon>Paralvinella</taxon>
    </lineage>
</organism>
<comment type="caution">
    <text evidence="3">The sequence shown here is derived from an EMBL/GenBank/DDBJ whole genome shotgun (WGS) entry which is preliminary data.</text>
</comment>
<dbReference type="Proteomes" id="UP001208570">
    <property type="component" value="Unassembled WGS sequence"/>
</dbReference>
<keyword evidence="4" id="KW-1185">Reference proteome</keyword>
<proteinExistence type="predicted"/>
<sequence>MASTTVMIGRMSIIVIIQVLFATLVKMAKDGSALMLGATGEMIVWMVQMRKTVYQAFEGTLDFPAQPPPYSPKCDVQLPIQYLPPYVATQSPALTVTEPGGSQSDPRISSHREDEPSHVTSEQGNLASEGDRSQADCGTLPSSDTSRVAVPNVSQNSVDLARQQDNTDTASSLVSEAQGTEIEMIQAVLAGRGALTGIPDVTPAISDATSAHSNMPPTNDGPGNTTTSSIHEPPPLSISRPADDHLVYNSSLESQGADNAAFESGSDGITDTSPKQSSDYEQDSICRFGVSGTAASVGDIDADISEINSSVTDHRAGVGQHQFQHLEEFQPESTVTIEETGDVFV</sequence>
<keyword evidence="2" id="KW-0812">Transmembrane</keyword>
<feature type="compositionally biased region" description="Polar residues" evidence="1">
    <location>
        <begin position="267"/>
        <end position="279"/>
    </location>
</feature>
<feature type="transmembrane region" description="Helical" evidence="2">
    <location>
        <begin position="6"/>
        <end position="25"/>
    </location>
</feature>
<feature type="compositionally biased region" description="Polar residues" evidence="1">
    <location>
        <begin position="93"/>
        <end position="107"/>
    </location>
</feature>
<accession>A0AAD9JBF8</accession>
<feature type="compositionally biased region" description="Low complexity" evidence="1">
    <location>
        <begin position="216"/>
        <end position="227"/>
    </location>
</feature>
<evidence type="ECO:0000313" key="3">
    <source>
        <dbReference type="EMBL" id="KAK2149973.1"/>
    </source>
</evidence>
<feature type="region of interest" description="Disordered" evidence="1">
    <location>
        <begin position="205"/>
        <end position="242"/>
    </location>
</feature>
<feature type="compositionally biased region" description="Basic and acidic residues" evidence="1">
    <location>
        <begin position="108"/>
        <end position="117"/>
    </location>
</feature>